<keyword evidence="1" id="KW-0472">Membrane</keyword>
<evidence type="ECO:0000259" key="3">
    <source>
        <dbReference type="Pfam" id="PF23357"/>
    </source>
</evidence>
<dbReference type="GeneID" id="78317331"/>
<dbReference type="SUPFAM" id="SSF52317">
    <property type="entry name" value="Class I glutamine amidotransferase-like"/>
    <property type="match status" value="1"/>
</dbReference>
<reference evidence="4 5" key="1">
    <citation type="submission" date="2017-02" db="EMBL/GenBank/DDBJ databases">
        <authorList>
            <person name="Peterson S.W."/>
        </authorList>
    </citation>
    <scope>NUCLEOTIDE SEQUENCE [LARGE SCALE GENOMIC DNA]</scope>
    <source>
        <strain evidence="4 5">ATCC BAA-908</strain>
    </source>
</reference>
<feature type="domain" description="DUF7088" evidence="3">
    <location>
        <begin position="41"/>
        <end position="143"/>
    </location>
</feature>
<dbReference type="EMBL" id="FUWG01000017">
    <property type="protein sequence ID" value="SJZ69763.1"/>
    <property type="molecule type" value="Genomic_DNA"/>
</dbReference>
<dbReference type="AlphaFoldDB" id="A0A1T4MS22"/>
<dbReference type="Pfam" id="PF09822">
    <property type="entry name" value="ABC_transp_aux"/>
    <property type="match status" value="1"/>
</dbReference>
<dbReference type="Pfam" id="PF23357">
    <property type="entry name" value="DUF7088"/>
    <property type="match status" value="1"/>
</dbReference>
<accession>A0A1T4MS22</accession>
<name>A0A1T4MS22_TREPO</name>
<dbReference type="RefSeq" id="WP_078934004.1">
    <property type="nucleotide sequence ID" value="NZ_FUWG01000017.1"/>
</dbReference>
<feature type="transmembrane region" description="Helical" evidence="1">
    <location>
        <begin position="639"/>
        <end position="660"/>
    </location>
</feature>
<gene>
    <name evidence="4" type="ORF">SAMN02745149_02058</name>
</gene>
<proteinExistence type="predicted"/>
<dbReference type="STRING" id="261392.SAMN02745149_02058"/>
<protein>
    <submittedName>
        <fullName evidence="4">ABC-type uncharacterized transport system</fullName>
    </submittedName>
</protein>
<dbReference type="OrthoDB" id="9794512at2"/>
<evidence type="ECO:0000313" key="4">
    <source>
        <dbReference type="EMBL" id="SJZ69763.1"/>
    </source>
</evidence>
<keyword evidence="1" id="KW-1133">Transmembrane helix</keyword>
<keyword evidence="1" id="KW-0812">Transmembrane</keyword>
<dbReference type="InterPro" id="IPR019196">
    <property type="entry name" value="ABC_transp_unknown"/>
</dbReference>
<keyword evidence="5" id="KW-1185">Reference proteome</keyword>
<evidence type="ECO:0000259" key="2">
    <source>
        <dbReference type="Pfam" id="PF09822"/>
    </source>
</evidence>
<evidence type="ECO:0000256" key="1">
    <source>
        <dbReference type="SAM" id="Phobius"/>
    </source>
</evidence>
<sequence length="684" mass="76974">MKKFLQWIKSPASDFALFVILLVLANIAFKNAHLRFDITQQGAYSLSEASKRTVKTLTEPLSVKVFFSDNLPTGYSKVYQYVKDILVEYKGAANRNFSYTFFDMNKPENQKIAAGYGLRQIQIQEVKNNEVGFKQVWMGLAITYGDSIEVIDGIQSESGFEYNLTTKIAKIISTTDALAGLGENDRITVSLYASDDLKQFRINGFDKIDATVQTAFNKVNKKTLNRLNYVRQYIMQEDIDAISEKYGLQTFSWQNKDGSQGLGIFGLVIEHGENFRVLPLSIQRSLFGYVISGTDTLEESMNEGIQGLLAKVKQVGYITGHDEAELSDENGTSIHFVTLLSDMYELKKINLADEDIPSNLTSIIVNGPKSAFSEEELYKIDQFVMRGGNVMLFCDPFNMEQQNYYQPATFTPIATGLNRLLSSYGIQLESAYVFDENCYKARQQTMQGIQSFDLYWAPMMSNRELNQKNPITKNLGYVIFLQPGKINTDIAVPDGIKRTVLAHSSEKSWTQSQNIQLTPNIGVPYDKSTEKSEALAVLAEGKFKSAFDKNPAETESGAEDELSTTTHISQARQSGKIFVAGTSYITSNQLIDENCSEPVALFVRNAVDYMNGNADLCSMRTKGVSFQTIDRTTGVYARFVEYFCMFGLALLIIGAGLFVWRKRTIRRRKIHNVYNPNDSREITK</sequence>
<organism evidence="4 5">
    <name type="scientific">Treponema porcinum</name>
    <dbReference type="NCBI Taxonomy" id="261392"/>
    <lineage>
        <taxon>Bacteria</taxon>
        <taxon>Pseudomonadati</taxon>
        <taxon>Spirochaetota</taxon>
        <taxon>Spirochaetia</taxon>
        <taxon>Spirochaetales</taxon>
        <taxon>Treponemataceae</taxon>
        <taxon>Treponema</taxon>
    </lineage>
</organism>
<evidence type="ECO:0000313" key="5">
    <source>
        <dbReference type="Proteomes" id="UP000190423"/>
    </source>
</evidence>
<dbReference type="InterPro" id="IPR055396">
    <property type="entry name" value="DUF7088"/>
</dbReference>
<dbReference type="Proteomes" id="UP000190423">
    <property type="component" value="Unassembled WGS sequence"/>
</dbReference>
<feature type="domain" description="ABC-type uncharacterised transport system" evidence="2">
    <location>
        <begin position="313"/>
        <end position="616"/>
    </location>
</feature>
<dbReference type="InterPro" id="IPR029062">
    <property type="entry name" value="Class_I_gatase-like"/>
</dbReference>